<dbReference type="AlphaFoldDB" id="A0A7W7K1A9"/>
<evidence type="ECO:0000256" key="2">
    <source>
        <dbReference type="ARBA" id="ARBA00023015"/>
    </source>
</evidence>
<dbReference type="Pfam" id="PF03466">
    <property type="entry name" value="LysR_substrate"/>
    <property type="match status" value="1"/>
</dbReference>
<dbReference type="Gene3D" id="1.10.10.10">
    <property type="entry name" value="Winged helix-like DNA-binding domain superfamily/Winged helix DNA-binding domain"/>
    <property type="match status" value="2"/>
</dbReference>
<dbReference type="Gene3D" id="3.40.190.10">
    <property type="entry name" value="Periplasmic binding protein-like II"/>
    <property type="match status" value="2"/>
</dbReference>
<dbReference type="PRINTS" id="PR00039">
    <property type="entry name" value="HTHLYSR"/>
</dbReference>
<protein>
    <submittedName>
        <fullName evidence="6">DNA-binding transcriptional LysR family regulator</fullName>
    </submittedName>
</protein>
<organism evidence="6 7">
    <name type="scientific">Sphingomonas kyeonggiensis</name>
    <dbReference type="NCBI Taxonomy" id="1268553"/>
    <lineage>
        <taxon>Bacteria</taxon>
        <taxon>Pseudomonadati</taxon>
        <taxon>Pseudomonadota</taxon>
        <taxon>Alphaproteobacteria</taxon>
        <taxon>Sphingomonadales</taxon>
        <taxon>Sphingomonadaceae</taxon>
        <taxon>Sphingomonas</taxon>
    </lineage>
</organism>
<reference evidence="6 7" key="1">
    <citation type="submission" date="2020-08" db="EMBL/GenBank/DDBJ databases">
        <title>Functional genomics of gut bacteria from endangered species of beetles.</title>
        <authorList>
            <person name="Carlos-Shanley C."/>
        </authorList>
    </citation>
    <scope>NUCLEOTIDE SEQUENCE [LARGE SCALE GENOMIC DNA]</scope>
    <source>
        <strain evidence="6 7">S00224</strain>
    </source>
</reference>
<evidence type="ECO:0000313" key="7">
    <source>
        <dbReference type="Proteomes" id="UP000575241"/>
    </source>
</evidence>
<dbReference type="EMBL" id="JACHLN010000002">
    <property type="protein sequence ID" value="MBB4839212.1"/>
    <property type="molecule type" value="Genomic_DNA"/>
</dbReference>
<dbReference type="InterPro" id="IPR036388">
    <property type="entry name" value="WH-like_DNA-bd_sf"/>
</dbReference>
<feature type="domain" description="HTH lysR-type" evidence="5">
    <location>
        <begin position="13"/>
        <end position="70"/>
    </location>
</feature>
<dbReference type="SUPFAM" id="SSF53850">
    <property type="entry name" value="Periplasmic binding protein-like II"/>
    <property type="match status" value="1"/>
</dbReference>
<keyword evidence="3 6" id="KW-0238">DNA-binding</keyword>
<dbReference type="InterPro" id="IPR036390">
    <property type="entry name" value="WH_DNA-bd_sf"/>
</dbReference>
<feature type="domain" description="HTH lysR-type" evidence="5">
    <location>
        <begin position="114"/>
        <end position="167"/>
    </location>
</feature>
<dbReference type="Pfam" id="PF00126">
    <property type="entry name" value="HTH_1"/>
    <property type="match status" value="2"/>
</dbReference>
<dbReference type="RefSeq" id="WP_184166919.1">
    <property type="nucleotide sequence ID" value="NZ_JACHLN010000002.1"/>
</dbReference>
<dbReference type="PANTHER" id="PTHR30126">
    <property type="entry name" value="HTH-TYPE TRANSCRIPTIONAL REGULATOR"/>
    <property type="match status" value="1"/>
</dbReference>
<proteinExistence type="inferred from homology"/>
<keyword evidence="4" id="KW-0804">Transcription</keyword>
<evidence type="ECO:0000259" key="5">
    <source>
        <dbReference type="PROSITE" id="PS50931"/>
    </source>
</evidence>
<evidence type="ECO:0000256" key="4">
    <source>
        <dbReference type="ARBA" id="ARBA00023163"/>
    </source>
</evidence>
<evidence type="ECO:0000256" key="1">
    <source>
        <dbReference type="ARBA" id="ARBA00009437"/>
    </source>
</evidence>
<dbReference type="GO" id="GO:0000976">
    <property type="term" value="F:transcription cis-regulatory region binding"/>
    <property type="evidence" value="ECO:0007669"/>
    <property type="project" value="TreeGrafter"/>
</dbReference>
<comment type="caution">
    <text evidence="6">The sequence shown here is derived from an EMBL/GenBank/DDBJ whole genome shotgun (WGS) entry which is preliminary data.</text>
</comment>
<dbReference type="PANTHER" id="PTHR30126:SF97">
    <property type="entry name" value="HTH-TYPE TRANSCRIPTIONAL REGULATOR ABGR"/>
    <property type="match status" value="1"/>
</dbReference>
<dbReference type="Proteomes" id="UP000575241">
    <property type="component" value="Unassembled WGS sequence"/>
</dbReference>
<keyword evidence="7" id="KW-1185">Reference proteome</keyword>
<evidence type="ECO:0000256" key="3">
    <source>
        <dbReference type="ARBA" id="ARBA00023125"/>
    </source>
</evidence>
<keyword evidence="2" id="KW-0805">Transcription regulation</keyword>
<dbReference type="GO" id="GO:0003700">
    <property type="term" value="F:DNA-binding transcription factor activity"/>
    <property type="evidence" value="ECO:0007669"/>
    <property type="project" value="InterPro"/>
</dbReference>
<dbReference type="InterPro" id="IPR000847">
    <property type="entry name" value="LysR_HTH_N"/>
</dbReference>
<accession>A0A7W7K1A9</accession>
<dbReference type="PROSITE" id="PS50931">
    <property type="entry name" value="HTH_LYSR"/>
    <property type="match status" value="2"/>
</dbReference>
<dbReference type="InterPro" id="IPR005119">
    <property type="entry name" value="LysR_subst-bd"/>
</dbReference>
<sequence>MTDIDPGSRAEALSFRQLKLFESVGRLNSVRRASEECNLSQPAVTQALAKLEHQVGVTLLERRASGSYLNELGDIFHRRVTRVFAQIEQALVDLAVPGGQPGAAVIARRISKSQARSLIAIVETGSFAQAAEALGLSQASLQRAARDLEGNLRKSLYYRTAAGVMVTPAGVEFGRKIKLATQEIEWGIKEIDAALGNASSQIAIGAMPFGGSVLLASVLDEFVTAHPRADVKIVNESAPEMLKSLRAGNVDFVIGLVQETVAEDLTNRALAKTPYTIVARRGHKLTRKGKVTLDDLLEYEWVVGTPGAARRACFERLFAGGPGPKASIATCSLPVIRHLLARSDRLTLVTSYELKHEDDTLVPIDFGEIEPAPSIGITMRADWLPTRLHLDFIELLRRHMAEVGVHPLKKAS</sequence>
<name>A0A7W7K1A9_9SPHN</name>
<evidence type="ECO:0000313" key="6">
    <source>
        <dbReference type="EMBL" id="MBB4839212.1"/>
    </source>
</evidence>
<comment type="similarity">
    <text evidence="1">Belongs to the LysR transcriptional regulatory family.</text>
</comment>
<gene>
    <name evidence="6" type="ORF">HNP52_002281</name>
</gene>
<dbReference type="SUPFAM" id="SSF46785">
    <property type="entry name" value="Winged helix' DNA-binding domain"/>
    <property type="match status" value="2"/>
</dbReference>